<evidence type="ECO:0000313" key="3">
    <source>
        <dbReference type="EMBL" id="QCI85733.1"/>
    </source>
</evidence>
<organism evidence="3 4">
    <name type="scientific">Vagococcus zengguangii</name>
    <dbReference type="NCBI Taxonomy" id="2571750"/>
    <lineage>
        <taxon>Bacteria</taxon>
        <taxon>Bacillati</taxon>
        <taxon>Bacillota</taxon>
        <taxon>Bacilli</taxon>
        <taxon>Lactobacillales</taxon>
        <taxon>Enterococcaceae</taxon>
        <taxon>Vagococcus</taxon>
    </lineage>
</organism>
<dbReference type="AlphaFoldDB" id="A0A4D7CRU1"/>
<dbReference type="InterPro" id="IPR016977">
    <property type="entry name" value="ComGF"/>
</dbReference>
<dbReference type="GO" id="GO:0030420">
    <property type="term" value="P:establishment of competence for transformation"/>
    <property type="evidence" value="ECO:0007669"/>
    <property type="project" value="UniProtKB-KW"/>
</dbReference>
<dbReference type="NCBIfam" id="NF041002">
    <property type="entry name" value="pilin_ComGF"/>
    <property type="match status" value="1"/>
</dbReference>
<evidence type="ECO:0000256" key="1">
    <source>
        <dbReference type="ARBA" id="ARBA00004241"/>
    </source>
</evidence>
<evidence type="ECO:0000313" key="4">
    <source>
        <dbReference type="Proteomes" id="UP000298615"/>
    </source>
</evidence>
<dbReference type="Proteomes" id="UP000298615">
    <property type="component" value="Chromosome"/>
</dbReference>
<keyword evidence="2" id="KW-0178">Competence</keyword>
<dbReference type="Pfam" id="PF15980">
    <property type="entry name" value="ComGF"/>
    <property type="match status" value="1"/>
</dbReference>
<dbReference type="OrthoDB" id="2185379at2"/>
<dbReference type="GO" id="GO:0009986">
    <property type="term" value="C:cell surface"/>
    <property type="evidence" value="ECO:0007669"/>
    <property type="project" value="UniProtKB-SubCell"/>
</dbReference>
<dbReference type="KEGG" id="vao:FA707_01560"/>
<dbReference type="NCBIfam" id="TIGR02532">
    <property type="entry name" value="IV_pilin_GFxxxE"/>
    <property type="match status" value="1"/>
</dbReference>
<proteinExistence type="predicted"/>
<protein>
    <submittedName>
        <fullName evidence="3">Prepilin-type N-terminal cleavage/methylation domain-containing protein</fullName>
    </submittedName>
</protein>
<reference evidence="3 4" key="1">
    <citation type="submission" date="2019-04" db="EMBL/GenBank/DDBJ databases">
        <title>Vagococcus sp. nov., isolated from faeces of yaks (Bos grunniens).</title>
        <authorList>
            <person name="Ge Y."/>
        </authorList>
    </citation>
    <scope>NUCLEOTIDE SEQUENCE [LARGE SCALE GENOMIC DNA]</scope>
    <source>
        <strain evidence="3 4">MN-17</strain>
    </source>
</reference>
<accession>A0A4D7CRU1</accession>
<dbReference type="EMBL" id="CP039712">
    <property type="protein sequence ID" value="QCI85733.1"/>
    <property type="molecule type" value="Genomic_DNA"/>
</dbReference>
<gene>
    <name evidence="3" type="ORF">FA707_01560</name>
</gene>
<sequence>MKRDNYQGFTLIESLYTLLVLAFILSFFQPFIRYLALYQEQSANQAEMAWQIFTDQLEEELLTGKLVACSETTIDYRNSEDSYFIIEKYNYQIRKKTVTTGHQPLLLNVASWHVTQRNSQQLYIEVTFLDGTVRSCYQGFKQVVGSDEATH</sequence>
<evidence type="ECO:0000256" key="2">
    <source>
        <dbReference type="ARBA" id="ARBA00023287"/>
    </source>
</evidence>
<dbReference type="RefSeq" id="WP_136952578.1">
    <property type="nucleotide sequence ID" value="NZ_CP039712.1"/>
</dbReference>
<dbReference type="InterPro" id="IPR012902">
    <property type="entry name" value="N_methyl_site"/>
</dbReference>
<comment type="subcellular location">
    <subcellularLocation>
        <location evidence="1">Cell surface</location>
    </subcellularLocation>
</comment>
<name>A0A4D7CRU1_9ENTE</name>
<keyword evidence="4" id="KW-1185">Reference proteome</keyword>